<dbReference type="OMA" id="LNILCHA"/>
<evidence type="ECO:0000256" key="2">
    <source>
        <dbReference type="ARBA" id="ARBA00007843"/>
    </source>
</evidence>
<evidence type="ECO:0000256" key="5">
    <source>
        <dbReference type="ARBA" id="ARBA00022729"/>
    </source>
</evidence>
<keyword evidence="7" id="KW-0472">Membrane</keyword>
<evidence type="ECO:0000256" key="3">
    <source>
        <dbReference type="ARBA" id="ARBA00022475"/>
    </source>
</evidence>
<dbReference type="PANTHER" id="PTHR32382">
    <property type="entry name" value="FASCICLIN-LIKE ARABINOGALACTAN PROTEIN"/>
    <property type="match status" value="1"/>
</dbReference>
<evidence type="ECO:0000313" key="14">
    <source>
        <dbReference type="EnsemblPlants" id="Kaladp0011s0342.1.v1.1"/>
    </source>
</evidence>
<dbReference type="InterPro" id="IPR036378">
    <property type="entry name" value="FAS1_dom_sf"/>
</dbReference>
<dbReference type="Gene3D" id="2.30.180.10">
    <property type="entry name" value="FAS1 domain"/>
    <property type="match status" value="1"/>
</dbReference>
<feature type="compositionally biased region" description="Low complexity" evidence="11">
    <location>
        <begin position="239"/>
        <end position="290"/>
    </location>
</feature>
<dbReference type="Gramene" id="Kaladp0011s0342.1.v1.1">
    <property type="protein sequence ID" value="Kaladp0011s0342.1.v1.1"/>
    <property type="gene ID" value="Kaladp0011s0342.v1.1"/>
</dbReference>
<accession>A0A7N0RGV6</accession>
<dbReference type="InterPro" id="IPR000782">
    <property type="entry name" value="FAS1_domain"/>
</dbReference>
<feature type="region of interest" description="Disordered" evidence="11">
    <location>
        <begin position="176"/>
        <end position="294"/>
    </location>
</feature>
<reference evidence="14" key="1">
    <citation type="submission" date="2021-01" db="UniProtKB">
        <authorList>
            <consortium name="EnsemblPlants"/>
        </authorList>
    </citation>
    <scope>IDENTIFICATION</scope>
</reference>
<evidence type="ECO:0000256" key="9">
    <source>
        <dbReference type="ARBA" id="ARBA00023288"/>
    </source>
</evidence>
<dbReference type="EnsemblPlants" id="Kaladp0011s0342.1.v1.1">
    <property type="protein sequence ID" value="Kaladp0011s0342.1.v1.1"/>
    <property type="gene ID" value="Kaladp0011s0342.v1.1"/>
</dbReference>
<evidence type="ECO:0000256" key="10">
    <source>
        <dbReference type="ARBA" id="ARBA00024686"/>
    </source>
</evidence>
<keyword evidence="15" id="KW-1185">Reference proteome</keyword>
<feature type="compositionally biased region" description="Low complexity" evidence="11">
    <location>
        <begin position="191"/>
        <end position="201"/>
    </location>
</feature>
<dbReference type="Proteomes" id="UP000594263">
    <property type="component" value="Unplaced"/>
</dbReference>
<feature type="signal peptide" evidence="12">
    <location>
        <begin position="1"/>
        <end position="25"/>
    </location>
</feature>
<keyword evidence="9" id="KW-0449">Lipoprotein</keyword>
<feature type="compositionally biased region" description="Low complexity" evidence="11">
    <location>
        <begin position="208"/>
        <end position="218"/>
    </location>
</feature>
<evidence type="ECO:0000259" key="13">
    <source>
        <dbReference type="PROSITE" id="PS50213"/>
    </source>
</evidence>
<keyword evidence="6" id="KW-0654">Proteoglycan</keyword>
<comment type="subcellular location">
    <subcellularLocation>
        <location evidence="1">Cell membrane</location>
        <topology evidence="1">Lipid-anchor</topology>
        <topology evidence="1">GPI-anchor</topology>
    </subcellularLocation>
</comment>
<evidence type="ECO:0000256" key="6">
    <source>
        <dbReference type="ARBA" id="ARBA00022974"/>
    </source>
</evidence>
<dbReference type="SUPFAM" id="SSF82153">
    <property type="entry name" value="FAS1 domain"/>
    <property type="match status" value="1"/>
</dbReference>
<dbReference type="GO" id="GO:0098552">
    <property type="term" value="C:side of membrane"/>
    <property type="evidence" value="ECO:0007669"/>
    <property type="project" value="UniProtKB-KW"/>
</dbReference>
<keyword evidence="3" id="KW-1003">Cell membrane</keyword>
<feature type="chain" id="PRO_5029511990" description="FAS1 domain-containing protein" evidence="12">
    <location>
        <begin position="26"/>
        <end position="311"/>
    </location>
</feature>
<feature type="domain" description="FAS1" evidence="13">
    <location>
        <begin position="25"/>
        <end position="156"/>
    </location>
</feature>
<organism evidence="14 15">
    <name type="scientific">Kalanchoe fedtschenkoi</name>
    <name type="common">Lavender scallops</name>
    <name type="synonym">South American air plant</name>
    <dbReference type="NCBI Taxonomy" id="63787"/>
    <lineage>
        <taxon>Eukaryota</taxon>
        <taxon>Viridiplantae</taxon>
        <taxon>Streptophyta</taxon>
        <taxon>Embryophyta</taxon>
        <taxon>Tracheophyta</taxon>
        <taxon>Spermatophyta</taxon>
        <taxon>Magnoliopsida</taxon>
        <taxon>eudicotyledons</taxon>
        <taxon>Gunneridae</taxon>
        <taxon>Pentapetalae</taxon>
        <taxon>Saxifragales</taxon>
        <taxon>Crassulaceae</taxon>
        <taxon>Kalanchoe</taxon>
    </lineage>
</organism>
<sequence length="311" mass="30374">MESSSSLKHTLALSLLLLLLRQASPFDIAKMLSQFPDLSSFSNLLSQSQVAAEINSRQTITVLALDNGAVSQISSKPADVAKRILQVHVILDYYDKDKLTALKDKTALLTTLFQASGQATGQQGFVNVTVMESGTVAFGSAVSGSGLNANLVKAVVSQPYNVSVLQISSAIVPPGIDGSSKSPPGGGGGAPASSPASSSSGTPPPTPASSTTAPSPSTGAPPPKAKSPAPSSPAPASSPPTAADAPDVSDAPTGAAPAGTPAGAPVADAPTADGPGPAAVETPADGSSAGRVGGVGVVAGTLLNLVIGAVV</sequence>
<comment type="function">
    <text evidence="10">May be a cell surface adhesion protein.</text>
</comment>
<name>A0A7N0RGV6_KALFE</name>
<proteinExistence type="inferred from homology"/>
<dbReference type="GO" id="GO:0005886">
    <property type="term" value="C:plasma membrane"/>
    <property type="evidence" value="ECO:0007669"/>
    <property type="project" value="UniProtKB-SubCell"/>
</dbReference>
<evidence type="ECO:0000256" key="7">
    <source>
        <dbReference type="ARBA" id="ARBA00023136"/>
    </source>
</evidence>
<keyword evidence="8" id="KW-0325">Glycoprotein</keyword>
<feature type="compositionally biased region" description="Pro residues" evidence="11">
    <location>
        <begin position="219"/>
        <end position="238"/>
    </location>
</feature>
<comment type="similarity">
    <text evidence="2">Belongs to the fasciclin-like AGP family.</text>
</comment>
<evidence type="ECO:0000256" key="8">
    <source>
        <dbReference type="ARBA" id="ARBA00023180"/>
    </source>
</evidence>
<keyword evidence="5 12" id="KW-0732">Signal</keyword>
<evidence type="ECO:0000256" key="12">
    <source>
        <dbReference type="SAM" id="SignalP"/>
    </source>
</evidence>
<evidence type="ECO:0000256" key="1">
    <source>
        <dbReference type="ARBA" id="ARBA00004609"/>
    </source>
</evidence>
<evidence type="ECO:0000313" key="15">
    <source>
        <dbReference type="Proteomes" id="UP000594263"/>
    </source>
</evidence>
<dbReference type="PANTHER" id="PTHR32382:SF6">
    <property type="entry name" value="FASCICLIN-LIKE ARABINOGALACTAN PROTEIN 14"/>
    <property type="match status" value="1"/>
</dbReference>
<protein>
    <recommendedName>
        <fullName evidence="13">FAS1 domain-containing protein</fullName>
    </recommendedName>
</protein>
<dbReference type="Pfam" id="PF02469">
    <property type="entry name" value="Fasciclin"/>
    <property type="match status" value="1"/>
</dbReference>
<evidence type="ECO:0000256" key="4">
    <source>
        <dbReference type="ARBA" id="ARBA00022622"/>
    </source>
</evidence>
<dbReference type="AlphaFoldDB" id="A0A7N0RGV6"/>
<evidence type="ECO:0000256" key="11">
    <source>
        <dbReference type="SAM" id="MobiDB-lite"/>
    </source>
</evidence>
<keyword evidence="4" id="KW-0336">GPI-anchor</keyword>
<dbReference type="InterPro" id="IPR033254">
    <property type="entry name" value="Plant_FLA"/>
</dbReference>
<dbReference type="PROSITE" id="PS50213">
    <property type="entry name" value="FAS1"/>
    <property type="match status" value="1"/>
</dbReference>
<dbReference type="FunFam" id="2.30.180.10:FF:000015">
    <property type="entry name" value="Fasciclin-like arabinogalactan protein 3"/>
    <property type="match status" value="1"/>
</dbReference>